<keyword evidence="5" id="KW-0862">Zinc</keyword>
<dbReference type="AlphaFoldDB" id="A0AAU9C5U8"/>
<feature type="transmembrane region" description="Helical" evidence="8">
    <location>
        <begin position="168"/>
        <end position="184"/>
    </location>
</feature>
<evidence type="ECO:0000256" key="4">
    <source>
        <dbReference type="ARBA" id="ARBA00022692"/>
    </source>
</evidence>
<keyword evidence="3" id="KW-1003">Cell membrane</keyword>
<dbReference type="InterPro" id="IPR003689">
    <property type="entry name" value="ZIP"/>
</dbReference>
<evidence type="ECO:0000256" key="2">
    <source>
        <dbReference type="ARBA" id="ARBA00006939"/>
    </source>
</evidence>
<sequence>MNWTALQQRWAHHLETWRHGLESRPWYRRVRSWPLAGQIAAAAGAFALSQIVVFGLLYLVFGTTVVVGFFASFLAGLATVLGALPAVLFREISFRTVNFMMGMAAGIMLSATAYSLVEPGVEFGNELWPGKGVYIVIVGMLLGAWFLDWADRTLPHELFAADRETGATLRRVWLFVAAITLHNFPEGLSVGVSFGSGDWSNGTLLAIAIGAQNIPEGLAVVLPLLTIGYKPWKAVAIALVSGLVEPVGGFLGVTLVTVFHTLLPLAMGFAAGAMLYVIAYEIIPAMHAKERSSIATFGVLIGFAVMTVLESTLG</sequence>
<dbReference type="GO" id="GO:0005886">
    <property type="term" value="C:plasma membrane"/>
    <property type="evidence" value="ECO:0007669"/>
    <property type="project" value="UniProtKB-SubCell"/>
</dbReference>
<dbReference type="RefSeq" id="WP_317705027.1">
    <property type="nucleotide sequence ID" value="NZ_AP024714.1"/>
</dbReference>
<feature type="transmembrane region" description="Helical" evidence="8">
    <location>
        <begin position="128"/>
        <end position="147"/>
    </location>
</feature>
<dbReference type="GO" id="GO:0005385">
    <property type="term" value="F:zinc ion transmembrane transporter activity"/>
    <property type="evidence" value="ECO:0007669"/>
    <property type="project" value="TreeGrafter"/>
</dbReference>
<evidence type="ECO:0000313" key="9">
    <source>
        <dbReference type="EMBL" id="BCX82635.1"/>
    </source>
</evidence>
<feature type="transmembrane region" description="Helical" evidence="8">
    <location>
        <begin position="262"/>
        <end position="282"/>
    </location>
</feature>
<reference evidence="10" key="1">
    <citation type="journal article" date="2024" name="Int. J. Syst. Evol. Microbiol.">
        <title>Methylomarinovum tepidoasis sp. nov., a moderately thermophilic methanotroph of the family Methylothermaceae isolated from a deep-sea hydrothermal field.</title>
        <authorList>
            <person name="Hirayama H."/>
            <person name="Takaki Y."/>
            <person name="Abe M."/>
            <person name="Miyazaki M."/>
            <person name="Uematsu K."/>
            <person name="Matsui Y."/>
            <person name="Takai K."/>
        </authorList>
    </citation>
    <scope>NUCLEOTIDE SEQUENCE [LARGE SCALE GENOMIC DNA]</scope>
    <source>
        <strain evidence="10">IT-9</strain>
    </source>
</reference>
<name>A0AAU9C5U8_9GAMM</name>
<dbReference type="PANTHER" id="PTHR11040">
    <property type="entry name" value="ZINC/IRON TRANSPORTER"/>
    <property type="match status" value="1"/>
</dbReference>
<keyword evidence="7 8" id="KW-0472">Membrane</keyword>
<accession>A0AAU9C5U8</accession>
<feature type="transmembrane region" description="Helical" evidence="8">
    <location>
        <begin position="204"/>
        <end position="227"/>
    </location>
</feature>
<evidence type="ECO:0000256" key="6">
    <source>
        <dbReference type="ARBA" id="ARBA00022989"/>
    </source>
</evidence>
<dbReference type="Pfam" id="PF02535">
    <property type="entry name" value="Zip"/>
    <property type="match status" value="1"/>
</dbReference>
<dbReference type="PANTHER" id="PTHR11040:SF211">
    <property type="entry name" value="ZINC TRANSPORTER ZIP11"/>
    <property type="match status" value="1"/>
</dbReference>
<comment type="similarity">
    <text evidence="2">Belongs to the ZIP transporter (TC 2.A.5) family.</text>
</comment>
<feature type="transmembrane region" description="Helical" evidence="8">
    <location>
        <begin position="96"/>
        <end position="116"/>
    </location>
</feature>
<evidence type="ECO:0000256" key="1">
    <source>
        <dbReference type="ARBA" id="ARBA00004651"/>
    </source>
</evidence>
<dbReference type="EMBL" id="AP024714">
    <property type="protein sequence ID" value="BCX82635.1"/>
    <property type="molecule type" value="Genomic_DNA"/>
</dbReference>
<proteinExistence type="inferred from homology"/>
<keyword evidence="4 8" id="KW-0812">Transmembrane</keyword>
<gene>
    <name evidence="9" type="ORF">MIT9_P2221</name>
</gene>
<dbReference type="KEGG" id="mcau:MIT9_P2221"/>
<evidence type="ECO:0000256" key="7">
    <source>
        <dbReference type="ARBA" id="ARBA00023136"/>
    </source>
</evidence>
<protein>
    <submittedName>
        <fullName evidence="9">Zinc transporter, ZIP family</fullName>
    </submittedName>
</protein>
<dbReference type="Proteomes" id="UP001321825">
    <property type="component" value="Chromosome"/>
</dbReference>
<keyword evidence="10" id="KW-1185">Reference proteome</keyword>
<feature type="transmembrane region" description="Helical" evidence="8">
    <location>
        <begin position="39"/>
        <end position="61"/>
    </location>
</feature>
<feature type="transmembrane region" description="Helical" evidence="8">
    <location>
        <begin position="67"/>
        <end position="89"/>
    </location>
</feature>
<comment type="subcellular location">
    <subcellularLocation>
        <location evidence="1">Cell membrane</location>
        <topology evidence="1">Multi-pass membrane protein</topology>
    </subcellularLocation>
</comment>
<organism evidence="9 10">
    <name type="scientific">Methylomarinovum caldicuralii</name>
    <dbReference type="NCBI Taxonomy" id="438856"/>
    <lineage>
        <taxon>Bacteria</taxon>
        <taxon>Pseudomonadati</taxon>
        <taxon>Pseudomonadota</taxon>
        <taxon>Gammaproteobacteria</taxon>
        <taxon>Methylococcales</taxon>
        <taxon>Methylothermaceae</taxon>
        <taxon>Methylomarinovum</taxon>
    </lineage>
</organism>
<feature type="transmembrane region" description="Helical" evidence="8">
    <location>
        <begin position="294"/>
        <end position="313"/>
    </location>
</feature>
<keyword evidence="6 8" id="KW-1133">Transmembrane helix</keyword>
<evidence type="ECO:0000256" key="5">
    <source>
        <dbReference type="ARBA" id="ARBA00022833"/>
    </source>
</evidence>
<evidence type="ECO:0000256" key="3">
    <source>
        <dbReference type="ARBA" id="ARBA00022475"/>
    </source>
</evidence>
<evidence type="ECO:0000256" key="8">
    <source>
        <dbReference type="SAM" id="Phobius"/>
    </source>
</evidence>
<evidence type="ECO:0000313" key="10">
    <source>
        <dbReference type="Proteomes" id="UP001321825"/>
    </source>
</evidence>
<feature type="transmembrane region" description="Helical" evidence="8">
    <location>
        <begin position="234"/>
        <end position="256"/>
    </location>
</feature>